<keyword evidence="2" id="KW-1133">Transmembrane helix</keyword>
<dbReference type="Proteomes" id="UP001168821">
    <property type="component" value="Unassembled WGS sequence"/>
</dbReference>
<keyword evidence="5" id="KW-1185">Reference proteome</keyword>
<gene>
    <name evidence="4" type="ORF">Zmor_005155</name>
</gene>
<dbReference type="Pfam" id="PF03109">
    <property type="entry name" value="ABC1"/>
    <property type="match status" value="1"/>
</dbReference>
<dbReference type="InterPro" id="IPR004147">
    <property type="entry name" value="ABC1_dom"/>
</dbReference>
<accession>A0AA38IXB6</accession>
<dbReference type="PANTHER" id="PTHR43173:SF28">
    <property type="entry name" value="AARF DOMAIN CONTAINING KINASE 5"/>
    <property type="match status" value="1"/>
</dbReference>
<evidence type="ECO:0000259" key="3">
    <source>
        <dbReference type="Pfam" id="PF03109"/>
    </source>
</evidence>
<organism evidence="4 5">
    <name type="scientific">Zophobas morio</name>
    <dbReference type="NCBI Taxonomy" id="2755281"/>
    <lineage>
        <taxon>Eukaryota</taxon>
        <taxon>Metazoa</taxon>
        <taxon>Ecdysozoa</taxon>
        <taxon>Arthropoda</taxon>
        <taxon>Hexapoda</taxon>
        <taxon>Insecta</taxon>
        <taxon>Pterygota</taxon>
        <taxon>Neoptera</taxon>
        <taxon>Endopterygota</taxon>
        <taxon>Coleoptera</taxon>
        <taxon>Polyphaga</taxon>
        <taxon>Cucujiformia</taxon>
        <taxon>Tenebrionidae</taxon>
        <taxon>Zophobas</taxon>
    </lineage>
</organism>
<dbReference type="EMBL" id="JALNTZ010000002">
    <property type="protein sequence ID" value="KAJ3660719.1"/>
    <property type="molecule type" value="Genomic_DNA"/>
</dbReference>
<protein>
    <recommendedName>
        <fullName evidence="3">ABC1 atypical kinase-like domain-containing protein</fullName>
    </recommendedName>
</protein>
<feature type="transmembrane region" description="Helical" evidence="2">
    <location>
        <begin position="36"/>
        <end position="58"/>
    </location>
</feature>
<evidence type="ECO:0000256" key="2">
    <source>
        <dbReference type="SAM" id="Phobius"/>
    </source>
</evidence>
<comment type="caution">
    <text evidence="4">The sequence shown here is derived from an EMBL/GenBank/DDBJ whole genome shotgun (WGS) entry which is preliminary data.</text>
</comment>
<dbReference type="InterPro" id="IPR045307">
    <property type="entry name" value="ADCK1_dom"/>
</dbReference>
<keyword evidence="2" id="KW-0472">Membrane</keyword>
<reference evidence="4" key="1">
    <citation type="journal article" date="2023" name="G3 (Bethesda)">
        <title>Whole genome assemblies of Zophobas morio and Tenebrio molitor.</title>
        <authorList>
            <person name="Kaur S."/>
            <person name="Stinson S.A."/>
            <person name="diCenzo G.C."/>
        </authorList>
    </citation>
    <scope>NUCLEOTIDE SEQUENCE</scope>
    <source>
        <strain evidence="4">QUZm001</strain>
    </source>
</reference>
<evidence type="ECO:0000313" key="4">
    <source>
        <dbReference type="EMBL" id="KAJ3660719.1"/>
    </source>
</evidence>
<evidence type="ECO:0000313" key="5">
    <source>
        <dbReference type="Proteomes" id="UP001168821"/>
    </source>
</evidence>
<comment type="similarity">
    <text evidence="1">Belongs to the protein kinase superfamily. ADCK protein kinase family.</text>
</comment>
<dbReference type="InterPro" id="IPR011009">
    <property type="entry name" value="Kinase-like_dom_sf"/>
</dbReference>
<evidence type="ECO:0000256" key="1">
    <source>
        <dbReference type="ARBA" id="ARBA00009670"/>
    </source>
</evidence>
<name>A0AA38IXB6_9CUCU</name>
<keyword evidence="2" id="KW-0812">Transmembrane</keyword>
<dbReference type="InterPro" id="IPR051130">
    <property type="entry name" value="Mito_struct-func_regulator"/>
</dbReference>
<sequence>MHKLTRYLLTVTLKRPLLHRNFSQTRNRKKSYIKNGFIFCNVGIGGGTLAYLATTALVKDTEDKEKYVSYVGGIPRFLRSIKVGLLISFDYYFSMIGLSESSPNFQVMMSRIHQRAANRILEACLTNGGPYIKMGQGLVSMSHILPKEYIQTLKALQDKCLTRGADEVVKLFKEDFGKSPTEMFESFDTTPIAAASLAQVFRAKTTTGDEVAVKVQYIDLRKRFISDVYTIKLLLRGIGFMHPDFNFGWVLEEIVDTLKQELDFVNEGRNAERCANDLKKFNYVYVPKIYWDYTSTRVLVMEYIDGRKISDVTFLKEHKFSLKEINVKLFEIFGHQIFQCGFVHADPHAGNILVRRVDGNTQLVLLDHGLYQTLKPEHMTDLSHMWKAIVLRDHKNMKFYAKQFGVDDYVTFAEILTQAPLRRLQFQLKAKLSEEDLKHITMVARTKFNAIMVTLKVIPTSLLLVIRNLNTIRAIAHAHGNPIDRYAVLARAATQKAFLSDASSKGIFNIPSKMAFEVRLFVIKVSTWLRNTVNSILIWLGLIPDFRKIIASGMS</sequence>
<dbReference type="Gene3D" id="1.10.510.10">
    <property type="entry name" value="Transferase(Phosphotransferase) domain 1"/>
    <property type="match status" value="1"/>
</dbReference>
<dbReference type="PANTHER" id="PTHR43173">
    <property type="entry name" value="ABC1 FAMILY PROTEIN"/>
    <property type="match status" value="1"/>
</dbReference>
<proteinExistence type="inferred from homology"/>
<dbReference type="AlphaFoldDB" id="A0AA38IXB6"/>
<feature type="domain" description="ABC1 atypical kinase-like" evidence="3">
    <location>
        <begin position="156"/>
        <end position="399"/>
    </location>
</feature>
<dbReference type="SUPFAM" id="SSF56112">
    <property type="entry name" value="Protein kinase-like (PK-like)"/>
    <property type="match status" value="1"/>
</dbReference>
<dbReference type="CDD" id="cd13969">
    <property type="entry name" value="ADCK1-like"/>
    <property type="match status" value="1"/>
</dbReference>